<dbReference type="AlphaFoldDB" id="A0A382BUW5"/>
<accession>A0A382BUW5</accession>
<organism evidence="2">
    <name type="scientific">marine metagenome</name>
    <dbReference type="NCBI Taxonomy" id="408172"/>
    <lineage>
        <taxon>unclassified sequences</taxon>
        <taxon>metagenomes</taxon>
        <taxon>ecological metagenomes</taxon>
    </lineage>
</organism>
<evidence type="ECO:0008006" key="3">
    <source>
        <dbReference type="Google" id="ProtNLM"/>
    </source>
</evidence>
<protein>
    <recommendedName>
        <fullName evidence="3">Membrane-bound O-acyltransferase family protein</fullName>
    </recommendedName>
</protein>
<gene>
    <name evidence="2" type="ORF">METZ01_LOCUS170474</name>
</gene>
<keyword evidence="1" id="KW-0472">Membrane</keyword>
<evidence type="ECO:0000256" key="1">
    <source>
        <dbReference type="SAM" id="Phobius"/>
    </source>
</evidence>
<feature type="non-terminal residue" evidence="2">
    <location>
        <position position="57"/>
    </location>
</feature>
<sequence>MLFNSYEFIFFFVPLSVAIFFILGKQDHRLAIVWLVVGSLYFYGWWEWIYIALTITY</sequence>
<feature type="transmembrane region" description="Helical" evidence="1">
    <location>
        <begin position="30"/>
        <end position="51"/>
    </location>
</feature>
<reference evidence="2" key="1">
    <citation type="submission" date="2018-05" db="EMBL/GenBank/DDBJ databases">
        <authorList>
            <person name="Lanie J.A."/>
            <person name="Ng W.-L."/>
            <person name="Kazmierczak K.M."/>
            <person name="Andrzejewski T.M."/>
            <person name="Davidsen T.M."/>
            <person name="Wayne K.J."/>
            <person name="Tettelin H."/>
            <person name="Glass J.I."/>
            <person name="Rusch D."/>
            <person name="Podicherti R."/>
            <person name="Tsui H.-C.T."/>
            <person name="Winkler M.E."/>
        </authorList>
    </citation>
    <scope>NUCLEOTIDE SEQUENCE</scope>
</reference>
<keyword evidence="1" id="KW-1133">Transmembrane helix</keyword>
<proteinExistence type="predicted"/>
<dbReference type="EMBL" id="UINC01031487">
    <property type="protein sequence ID" value="SVB17620.1"/>
    <property type="molecule type" value="Genomic_DNA"/>
</dbReference>
<name>A0A382BUW5_9ZZZZ</name>
<feature type="transmembrane region" description="Helical" evidence="1">
    <location>
        <begin position="6"/>
        <end position="23"/>
    </location>
</feature>
<evidence type="ECO:0000313" key="2">
    <source>
        <dbReference type="EMBL" id="SVB17620.1"/>
    </source>
</evidence>
<keyword evidence="1" id="KW-0812">Transmembrane</keyword>